<dbReference type="CDD" id="cd00311">
    <property type="entry name" value="TIM"/>
    <property type="match status" value="1"/>
</dbReference>
<keyword evidence="6 7" id="KW-0413">Isomerase</keyword>
<comment type="subcellular location">
    <subcellularLocation>
        <location evidence="7 8">Cytoplasm</location>
    </subcellularLocation>
</comment>
<dbReference type="GO" id="GO:0006094">
    <property type="term" value="P:gluconeogenesis"/>
    <property type="evidence" value="ECO:0007669"/>
    <property type="project" value="UniProtKB-UniRule"/>
</dbReference>
<comment type="pathway">
    <text evidence="1">Carbohydrate metabolism; erythritol degradation.</text>
</comment>
<feature type="active site" description="Proton acceptor" evidence="7">
    <location>
        <position position="163"/>
    </location>
</feature>
<organism evidence="9 10">
    <name type="scientific">SAR86 cluster bacterium</name>
    <dbReference type="NCBI Taxonomy" id="2030880"/>
    <lineage>
        <taxon>Bacteria</taxon>
        <taxon>Pseudomonadati</taxon>
        <taxon>Pseudomonadota</taxon>
        <taxon>Gammaproteobacteria</taxon>
        <taxon>SAR86 cluster</taxon>
    </lineage>
</organism>
<evidence type="ECO:0000256" key="3">
    <source>
        <dbReference type="ARBA" id="ARBA00022432"/>
    </source>
</evidence>
<dbReference type="NCBIfam" id="TIGR00419">
    <property type="entry name" value="tim"/>
    <property type="match status" value="1"/>
</dbReference>
<dbReference type="InterPro" id="IPR022896">
    <property type="entry name" value="TrioseP_Isoase_bac/euk"/>
</dbReference>
<keyword evidence="5 7" id="KW-0324">Glycolysis</keyword>
<sequence>MSALIIGNWKSNGSKETNKLWFTDFFKHIKDDAESFSAICPPYVYLNQIIDLCSKSNIKIGAQDIDFSQGARTGSISAKACKDLGCNFSIIGHSERREFFKEDNFDIRKKLICAQENDLKIVMCIGEPIEIYDSGSTKEFLKKQLIDSIDGLNLFNDFIIAYEPIWAIGSGKLPSSEEINAIHFYIKDIVQSASKNNFTPKIIYGGSVSSKNAEDLFKEDHIDGALIGGASLDGKEFANIANIYVNRGH</sequence>
<dbReference type="InterPro" id="IPR020861">
    <property type="entry name" value="Triosephosphate_isomerase_AS"/>
</dbReference>
<dbReference type="InterPro" id="IPR013785">
    <property type="entry name" value="Aldolase_TIM"/>
</dbReference>
<feature type="binding site" evidence="7">
    <location>
        <position position="207"/>
    </location>
    <ligand>
        <name>substrate</name>
    </ligand>
</feature>
<dbReference type="AlphaFoldDB" id="A0A368C6V6"/>
<dbReference type="InterPro" id="IPR000652">
    <property type="entry name" value="Triosephosphate_isomerase"/>
</dbReference>
<evidence type="ECO:0000313" key="10">
    <source>
        <dbReference type="Proteomes" id="UP000252915"/>
    </source>
</evidence>
<feature type="binding site" evidence="7">
    <location>
        <begin position="228"/>
        <end position="229"/>
    </location>
    <ligand>
        <name>substrate</name>
    </ligand>
</feature>
<dbReference type="Gene3D" id="3.20.20.70">
    <property type="entry name" value="Aldolase class I"/>
    <property type="match status" value="1"/>
</dbReference>
<comment type="subunit">
    <text evidence="7 8">Homodimer.</text>
</comment>
<feature type="active site" description="Electrophile" evidence="7">
    <location>
        <position position="93"/>
    </location>
</feature>
<comment type="similarity">
    <text evidence="2 7 8">Belongs to the triosephosphate isomerase family.</text>
</comment>
<evidence type="ECO:0000256" key="4">
    <source>
        <dbReference type="ARBA" id="ARBA00022490"/>
    </source>
</evidence>
<evidence type="ECO:0000256" key="1">
    <source>
        <dbReference type="ARBA" id="ARBA00004939"/>
    </source>
</evidence>
<dbReference type="HAMAP" id="MF_00147_B">
    <property type="entry name" value="TIM_B"/>
    <property type="match status" value="1"/>
</dbReference>
<evidence type="ECO:0000256" key="8">
    <source>
        <dbReference type="RuleBase" id="RU363013"/>
    </source>
</evidence>
<keyword evidence="3 7" id="KW-0312">Gluconeogenesis</keyword>
<comment type="pathway">
    <text evidence="7 8">Carbohydrate biosynthesis; gluconeogenesis.</text>
</comment>
<dbReference type="EMBL" id="QOPI01000008">
    <property type="protein sequence ID" value="RCL44857.1"/>
    <property type="molecule type" value="Genomic_DNA"/>
</dbReference>
<evidence type="ECO:0000256" key="6">
    <source>
        <dbReference type="ARBA" id="ARBA00023235"/>
    </source>
</evidence>
<keyword evidence="4 7" id="KW-0963">Cytoplasm</keyword>
<dbReference type="SUPFAM" id="SSF51351">
    <property type="entry name" value="Triosephosphate isomerase (TIM)"/>
    <property type="match status" value="1"/>
</dbReference>
<feature type="binding site" evidence="7">
    <location>
        <begin position="8"/>
        <end position="10"/>
    </location>
    <ligand>
        <name>substrate</name>
    </ligand>
</feature>
<comment type="catalytic activity">
    <reaction evidence="7 8">
        <text>D-glyceraldehyde 3-phosphate = dihydroxyacetone phosphate</text>
        <dbReference type="Rhea" id="RHEA:18585"/>
        <dbReference type="ChEBI" id="CHEBI:57642"/>
        <dbReference type="ChEBI" id="CHEBI:59776"/>
        <dbReference type="EC" id="5.3.1.1"/>
    </reaction>
</comment>
<evidence type="ECO:0000256" key="5">
    <source>
        <dbReference type="ARBA" id="ARBA00023152"/>
    </source>
</evidence>
<dbReference type="GO" id="GO:0004807">
    <property type="term" value="F:triose-phosphate isomerase activity"/>
    <property type="evidence" value="ECO:0007669"/>
    <property type="project" value="UniProtKB-UniRule"/>
</dbReference>
<name>A0A368C6V6_9GAMM</name>
<accession>A0A368C6V6</accession>
<dbReference type="PROSITE" id="PS51440">
    <property type="entry name" value="TIM_2"/>
    <property type="match status" value="1"/>
</dbReference>
<proteinExistence type="inferred from homology"/>
<comment type="caution">
    <text evidence="9">The sequence shown here is derived from an EMBL/GenBank/DDBJ whole genome shotgun (WGS) entry which is preliminary data.</text>
</comment>
<comment type="function">
    <text evidence="7">Involved in the gluconeogenesis. Catalyzes stereospecifically the conversion of dihydroxyacetone phosphate (DHAP) to D-glyceraldehyde-3-phosphate (G3P).</text>
</comment>
<dbReference type="GO" id="GO:0005829">
    <property type="term" value="C:cytosol"/>
    <property type="evidence" value="ECO:0007669"/>
    <property type="project" value="TreeGrafter"/>
</dbReference>
<dbReference type="GO" id="GO:0046166">
    <property type="term" value="P:glyceraldehyde-3-phosphate biosynthetic process"/>
    <property type="evidence" value="ECO:0007669"/>
    <property type="project" value="TreeGrafter"/>
</dbReference>
<dbReference type="Pfam" id="PF00121">
    <property type="entry name" value="TIM"/>
    <property type="match status" value="1"/>
</dbReference>
<dbReference type="GO" id="GO:0019563">
    <property type="term" value="P:glycerol catabolic process"/>
    <property type="evidence" value="ECO:0007669"/>
    <property type="project" value="TreeGrafter"/>
</dbReference>
<dbReference type="UniPathway" id="UPA00109">
    <property type="reaction ID" value="UER00189"/>
</dbReference>
<gene>
    <name evidence="7 9" type="primary">tpiA</name>
    <name evidence="9" type="ORF">DBW92_02275</name>
</gene>
<comment type="pathway">
    <text evidence="7 8">Carbohydrate degradation; glycolysis; D-glyceraldehyde 3-phosphate from glycerone phosphate: step 1/1.</text>
</comment>
<reference evidence="9 10" key="1">
    <citation type="journal article" date="2018" name="Microbiome">
        <title>Fine metagenomic profile of the Mediterranean stratified and mixed water columns revealed by assembly and recruitment.</title>
        <authorList>
            <person name="Haro-Moreno J.M."/>
            <person name="Lopez-Perez M."/>
            <person name="De La Torre J.R."/>
            <person name="Picazo A."/>
            <person name="Camacho A."/>
            <person name="Rodriguez-Valera F."/>
        </authorList>
    </citation>
    <scope>NUCLEOTIDE SEQUENCE [LARGE SCALE GENOMIC DNA]</scope>
    <source>
        <strain evidence="9">MED-G78</strain>
    </source>
</reference>
<dbReference type="PANTHER" id="PTHR21139">
    <property type="entry name" value="TRIOSEPHOSPHATE ISOMERASE"/>
    <property type="match status" value="1"/>
</dbReference>
<dbReference type="UniPathway" id="UPA00138"/>
<dbReference type="PANTHER" id="PTHR21139:SF42">
    <property type="entry name" value="TRIOSEPHOSPHATE ISOMERASE"/>
    <property type="match status" value="1"/>
</dbReference>
<feature type="binding site" evidence="7">
    <location>
        <position position="169"/>
    </location>
    <ligand>
        <name>substrate</name>
    </ligand>
</feature>
<evidence type="ECO:0000256" key="7">
    <source>
        <dbReference type="HAMAP-Rule" id="MF_00147"/>
    </source>
</evidence>
<evidence type="ECO:0000313" key="9">
    <source>
        <dbReference type="EMBL" id="RCL44857.1"/>
    </source>
</evidence>
<protein>
    <recommendedName>
        <fullName evidence="7 8">Triosephosphate isomerase</fullName>
        <shortName evidence="7">TIM</shortName>
        <shortName evidence="7">TPI</shortName>
        <ecNumber evidence="7 8">5.3.1.1</ecNumber>
    </recommendedName>
    <alternativeName>
        <fullName evidence="7">Triose-phosphate isomerase</fullName>
    </alternativeName>
</protein>
<dbReference type="InterPro" id="IPR035990">
    <property type="entry name" value="TIM_sf"/>
</dbReference>
<dbReference type="GO" id="GO:0006096">
    <property type="term" value="P:glycolytic process"/>
    <property type="evidence" value="ECO:0007669"/>
    <property type="project" value="UniProtKB-UniRule"/>
</dbReference>
<dbReference type="Proteomes" id="UP000252915">
    <property type="component" value="Unassembled WGS sequence"/>
</dbReference>
<dbReference type="EC" id="5.3.1.1" evidence="7 8"/>
<evidence type="ECO:0000256" key="2">
    <source>
        <dbReference type="ARBA" id="ARBA00007422"/>
    </source>
</evidence>
<dbReference type="PROSITE" id="PS00171">
    <property type="entry name" value="TIM_1"/>
    <property type="match status" value="1"/>
</dbReference>